<name>A0A2M8Z6Y4_9FIRM</name>
<evidence type="ECO:0000313" key="3">
    <source>
        <dbReference type="Proteomes" id="UP000231092"/>
    </source>
</evidence>
<dbReference type="EMBL" id="PGET01000001">
    <property type="protein sequence ID" value="PJJ29212.1"/>
    <property type="molecule type" value="Genomic_DNA"/>
</dbReference>
<organism evidence="2 3">
    <name type="scientific">[Clostridium] celerecrescens 18A</name>
    <dbReference type="NCBI Taxonomy" id="1286362"/>
    <lineage>
        <taxon>Bacteria</taxon>
        <taxon>Bacillati</taxon>
        <taxon>Bacillota</taxon>
        <taxon>Clostridia</taxon>
        <taxon>Lachnospirales</taxon>
        <taxon>Lachnospiraceae</taxon>
        <taxon>Lacrimispora</taxon>
    </lineage>
</organism>
<sequence>MANIIIVNQDYQNEDAIYDTINYVFGSEYYQYSGAVGLLWYPSLRQCQTDKVLGVNEIDSNIKYLADSFRAVKTAYNKLDGQQVVHIVVGFECKDIMNPTLAYIFAERFANYIGQRFQVIYGVHQGSDYSKYYLHVHFIINTISYVDGNRFYDRRGNYYDLGNAAKEIMPNAKWNVYKK</sequence>
<dbReference type="OrthoDB" id="9762440at2"/>
<evidence type="ECO:0000313" key="2">
    <source>
        <dbReference type="EMBL" id="PJJ29212.1"/>
    </source>
</evidence>
<comment type="caution">
    <text evidence="2">The sequence shown here is derived from an EMBL/GenBank/DDBJ whole genome shotgun (WGS) entry which is preliminary data.</text>
</comment>
<dbReference type="InterPro" id="IPR005094">
    <property type="entry name" value="Endonuclease_MobA/VirD2"/>
</dbReference>
<gene>
    <name evidence="2" type="ORF">H171_2750</name>
</gene>
<dbReference type="AlphaFoldDB" id="A0A2M8Z6Y4"/>
<reference evidence="2 3" key="1">
    <citation type="submission" date="2017-11" db="EMBL/GenBank/DDBJ databases">
        <title>Understudied soil microbes with underappreciated capabilities: Untangling the Clostridium saccharolyticum group.</title>
        <authorList>
            <person name="Leschine S."/>
        </authorList>
    </citation>
    <scope>NUCLEOTIDE SEQUENCE [LARGE SCALE GENOMIC DNA]</scope>
    <source>
        <strain evidence="2 3">18A</strain>
    </source>
</reference>
<evidence type="ECO:0000259" key="1">
    <source>
        <dbReference type="Pfam" id="PF03432"/>
    </source>
</evidence>
<dbReference type="RefSeq" id="WP_100305626.1">
    <property type="nucleotide sequence ID" value="NZ_PGET01000001.1"/>
</dbReference>
<proteinExistence type="predicted"/>
<feature type="domain" description="MobA/VirD2-like nuclease" evidence="1">
    <location>
        <begin position="48"/>
        <end position="169"/>
    </location>
</feature>
<accession>A0A2M8Z6Y4</accession>
<dbReference type="Pfam" id="PF03432">
    <property type="entry name" value="Relaxase"/>
    <property type="match status" value="1"/>
</dbReference>
<dbReference type="Proteomes" id="UP000231092">
    <property type="component" value="Unassembled WGS sequence"/>
</dbReference>
<protein>
    <submittedName>
        <fullName evidence="2">Relaxase/mobilization nuclease-like protein</fullName>
    </submittedName>
</protein>